<keyword evidence="2" id="KW-1134">Transmembrane beta strand</keyword>
<protein>
    <recommendedName>
        <fullName evidence="9">Outer membrane protein TolC</fullName>
    </recommendedName>
</protein>
<evidence type="ECO:0000256" key="6">
    <source>
        <dbReference type="SAM" id="Coils"/>
    </source>
</evidence>
<dbReference type="PANTHER" id="PTHR30026:SF20">
    <property type="entry name" value="OUTER MEMBRANE PROTEIN TOLC"/>
    <property type="match status" value="1"/>
</dbReference>
<gene>
    <name evidence="7" type="ORF">IMCC3317_15320</name>
</gene>
<dbReference type="GO" id="GO:1990281">
    <property type="term" value="C:efflux pump complex"/>
    <property type="evidence" value="ECO:0007669"/>
    <property type="project" value="TreeGrafter"/>
</dbReference>
<keyword evidence="5" id="KW-0998">Cell outer membrane</keyword>
<dbReference type="PANTHER" id="PTHR30026">
    <property type="entry name" value="OUTER MEMBRANE PROTEIN TOLC"/>
    <property type="match status" value="1"/>
</dbReference>
<evidence type="ECO:0000256" key="5">
    <source>
        <dbReference type="ARBA" id="ARBA00023237"/>
    </source>
</evidence>
<dbReference type="GO" id="GO:0015562">
    <property type="term" value="F:efflux transmembrane transporter activity"/>
    <property type="evidence" value="ECO:0007669"/>
    <property type="project" value="InterPro"/>
</dbReference>
<reference evidence="7 8" key="1">
    <citation type="journal article" date="2013" name="Int. J. Syst. Evol. Microbiol.">
        <title>Kordia antarctica sp. nov., isolated from Antarctic seawater.</title>
        <authorList>
            <person name="Baek K."/>
            <person name="Choi A."/>
            <person name="Kang I."/>
            <person name="Lee K."/>
            <person name="Cho J.C."/>
        </authorList>
    </citation>
    <scope>NUCLEOTIDE SEQUENCE [LARGE SCALE GENOMIC DNA]</scope>
    <source>
        <strain evidence="7 8">IMCC3317</strain>
    </source>
</reference>
<dbReference type="RefSeq" id="WP_160128899.1">
    <property type="nucleotide sequence ID" value="NZ_CP019288.1"/>
</dbReference>
<evidence type="ECO:0008006" key="9">
    <source>
        <dbReference type="Google" id="ProtNLM"/>
    </source>
</evidence>
<dbReference type="InterPro" id="IPR051906">
    <property type="entry name" value="TolC-like"/>
</dbReference>
<proteinExistence type="predicted"/>
<evidence type="ECO:0000256" key="1">
    <source>
        <dbReference type="ARBA" id="ARBA00004442"/>
    </source>
</evidence>
<accession>A0A7L4ZHH4</accession>
<dbReference type="Gene3D" id="1.20.1600.10">
    <property type="entry name" value="Outer membrane efflux proteins (OEP)"/>
    <property type="match status" value="1"/>
</dbReference>
<keyword evidence="6" id="KW-0175">Coiled coil</keyword>
<evidence type="ECO:0000256" key="4">
    <source>
        <dbReference type="ARBA" id="ARBA00023136"/>
    </source>
</evidence>
<keyword evidence="3" id="KW-0812">Transmembrane</keyword>
<evidence type="ECO:0000313" key="7">
    <source>
        <dbReference type="EMBL" id="QHI36173.1"/>
    </source>
</evidence>
<organism evidence="7 8">
    <name type="scientific">Kordia antarctica</name>
    <dbReference type="NCBI Taxonomy" id="1218801"/>
    <lineage>
        <taxon>Bacteria</taxon>
        <taxon>Pseudomonadati</taxon>
        <taxon>Bacteroidota</taxon>
        <taxon>Flavobacteriia</taxon>
        <taxon>Flavobacteriales</taxon>
        <taxon>Flavobacteriaceae</taxon>
        <taxon>Kordia</taxon>
    </lineage>
</organism>
<keyword evidence="4" id="KW-0472">Membrane</keyword>
<evidence type="ECO:0000256" key="2">
    <source>
        <dbReference type="ARBA" id="ARBA00022452"/>
    </source>
</evidence>
<comment type="subcellular location">
    <subcellularLocation>
        <location evidence="1">Cell outer membrane</location>
    </subcellularLocation>
</comment>
<evidence type="ECO:0000313" key="8">
    <source>
        <dbReference type="Proteomes" id="UP000464657"/>
    </source>
</evidence>
<dbReference type="OrthoDB" id="1091220at2"/>
<dbReference type="Proteomes" id="UP000464657">
    <property type="component" value="Chromosome"/>
</dbReference>
<sequence>MSFFTFAQHQTNLDFFVERAKENAPTLNENKNLLKIGEIQNSIIIAQNKAFQINATSEVLVAPYFNNNGKIIDITTTPSANAYGYDVGITNGGLYSAQVNVTKNLFNKAATDNLLFQNKIQNNTIKFSSEEITHTIIKNITDVYIIAYQLQLQEEFTKEILKDLEKRLQVVELLVKRAILMESDYLLLQLDIEGKKLELQQIQNNLKIAISQLYSLSGMAIGTVEQLEAPSFSSASKPSQFFYQKKLKNDSLQIVANQRVFENQYKPQITAYANTGLNAVEIPSIYRRFGASAGLRLTIPIYDGKQRKYNAQQSALKEESLEFYKDNARVQLDNNLQTIEKQILALDDTMLLLDKQLEKQINILEIYKGKLVQGQISIVDYLNVIQNYKINSYTKLQMQTNHWLLKSQYNYINW</sequence>
<dbReference type="EMBL" id="CP019288">
    <property type="protein sequence ID" value="QHI36173.1"/>
    <property type="molecule type" value="Genomic_DNA"/>
</dbReference>
<evidence type="ECO:0000256" key="3">
    <source>
        <dbReference type="ARBA" id="ARBA00022692"/>
    </source>
</evidence>
<dbReference type="GO" id="GO:0015288">
    <property type="term" value="F:porin activity"/>
    <property type="evidence" value="ECO:0007669"/>
    <property type="project" value="TreeGrafter"/>
</dbReference>
<dbReference type="KEGG" id="kan:IMCC3317_15320"/>
<dbReference type="GO" id="GO:0009279">
    <property type="term" value="C:cell outer membrane"/>
    <property type="evidence" value="ECO:0007669"/>
    <property type="project" value="UniProtKB-SubCell"/>
</dbReference>
<name>A0A7L4ZHH4_9FLAO</name>
<feature type="coiled-coil region" evidence="6">
    <location>
        <begin position="161"/>
        <end position="212"/>
    </location>
</feature>
<keyword evidence="8" id="KW-1185">Reference proteome</keyword>
<dbReference type="AlphaFoldDB" id="A0A7L4ZHH4"/>
<dbReference type="SUPFAM" id="SSF56954">
    <property type="entry name" value="Outer membrane efflux proteins (OEP)"/>
    <property type="match status" value="1"/>
</dbReference>